<dbReference type="InterPro" id="IPR005299">
    <property type="entry name" value="MeTrfase_7"/>
</dbReference>
<evidence type="ECO:0000256" key="2">
    <source>
        <dbReference type="ARBA" id="ARBA00022679"/>
    </source>
</evidence>
<evidence type="ECO:0000313" key="5">
    <source>
        <dbReference type="EMBL" id="KAL2337646.1"/>
    </source>
</evidence>
<sequence length="375" mass="42285">MASMSSILTTTERVLHMKGGEGDTSYAKNSLLQRKVMMKAKTILEESVKQMLSNVTSESCWKVADLGCSSGPNALIFVSNILNIMGNAGLSLNRVSLQIYLNDLFGNDFNTIFKSIPDFYHSICQEKGGNFGTCFIHATPGSFYGRLFPDNYIHFFHSSFGVHWLSQAPKSSTDTSEPLNKENIVLTSESPPSVHETYLKQFEKDFKLFLKSRSEELTSDGIMVLTLMGRDRNNKFNNPAELIGMVLKDMVHEGMLEKEKLYYFDFPMYGPTTEEVRQVIKAEGSFILKTLKIIKTSWDANLEEDVDDSAVDSKIRGEFIAKTMRAGFEPILSTEFGEDIIDELFLRFAKLVAHLIDELETLEITSVVVTVKKDY</sequence>
<keyword evidence="1" id="KW-0489">Methyltransferase</keyword>
<gene>
    <name evidence="5" type="ORF">Fmac_012092</name>
</gene>
<dbReference type="PANTHER" id="PTHR31009">
    <property type="entry name" value="S-ADENOSYL-L-METHIONINE:CARBOXYL METHYLTRANSFERASE FAMILY PROTEIN"/>
    <property type="match status" value="1"/>
</dbReference>
<dbReference type="AlphaFoldDB" id="A0ABD1MPB8"/>
<name>A0ABD1MPB8_9FABA</name>
<dbReference type="InterPro" id="IPR042086">
    <property type="entry name" value="MeTrfase_capping"/>
</dbReference>
<dbReference type="GO" id="GO:0046872">
    <property type="term" value="F:metal ion binding"/>
    <property type="evidence" value="ECO:0007669"/>
    <property type="project" value="UniProtKB-KW"/>
</dbReference>
<protein>
    <submittedName>
        <fullName evidence="5">Uncharacterized protein</fullName>
    </submittedName>
</protein>
<evidence type="ECO:0000256" key="3">
    <source>
        <dbReference type="ARBA" id="ARBA00022723"/>
    </source>
</evidence>
<keyword evidence="4" id="KW-0460">Magnesium</keyword>
<keyword evidence="6" id="KW-1185">Reference proteome</keyword>
<dbReference type="Gene3D" id="3.40.50.150">
    <property type="entry name" value="Vaccinia Virus protein VP39"/>
    <property type="match status" value="1"/>
</dbReference>
<accession>A0ABD1MPB8</accession>
<evidence type="ECO:0000256" key="1">
    <source>
        <dbReference type="ARBA" id="ARBA00022603"/>
    </source>
</evidence>
<keyword evidence="3" id="KW-0479">Metal-binding</keyword>
<reference evidence="5 6" key="1">
    <citation type="submission" date="2024-08" db="EMBL/GenBank/DDBJ databases">
        <title>Insights into the chromosomal genome structure of Flemingia macrophylla.</title>
        <authorList>
            <person name="Ding Y."/>
            <person name="Zhao Y."/>
            <person name="Bi W."/>
            <person name="Wu M."/>
            <person name="Zhao G."/>
            <person name="Gong Y."/>
            <person name="Li W."/>
            <person name="Zhang P."/>
        </authorList>
    </citation>
    <scope>NUCLEOTIDE SEQUENCE [LARGE SCALE GENOMIC DNA]</scope>
    <source>
        <strain evidence="5">DYQJB</strain>
        <tissue evidence="5">Leaf</tissue>
    </source>
</reference>
<dbReference type="Gene3D" id="1.10.1200.270">
    <property type="entry name" value="Methyltransferase, alpha-helical capping domain"/>
    <property type="match status" value="1"/>
</dbReference>
<dbReference type="GO" id="GO:0032259">
    <property type="term" value="P:methylation"/>
    <property type="evidence" value="ECO:0007669"/>
    <property type="project" value="UniProtKB-KW"/>
</dbReference>
<proteinExistence type="predicted"/>
<dbReference type="Proteomes" id="UP001603857">
    <property type="component" value="Unassembled WGS sequence"/>
</dbReference>
<evidence type="ECO:0000313" key="6">
    <source>
        <dbReference type="Proteomes" id="UP001603857"/>
    </source>
</evidence>
<dbReference type="Pfam" id="PF03492">
    <property type="entry name" value="Methyltransf_7"/>
    <property type="match status" value="1"/>
</dbReference>
<organism evidence="5 6">
    <name type="scientific">Flemingia macrophylla</name>
    <dbReference type="NCBI Taxonomy" id="520843"/>
    <lineage>
        <taxon>Eukaryota</taxon>
        <taxon>Viridiplantae</taxon>
        <taxon>Streptophyta</taxon>
        <taxon>Embryophyta</taxon>
        <taxon>Tracheophyta</taxon>
        <taxon>Spermatophyta</taxon>
        <taxon>Magnoliopsida</taxon>
        <taxon>eudicotyledons</taxon>
        <taxon>Gunneridae</taxon>
        <taxon>Pentapetalae</taxon>
        <taxon>rosids</taxon>
        <taxon>fabids</taxon>
        <taxon>Fabales</taxon>
        <taxon>Fabaceae</taxon>
        <taxon>Papilionoideae</taxon>
        <taxon>50 kb inversion clade</taxon>
        <taxon>NPAAA clade</taxon>
        <taxon>indigoferoid/millettioid clade</taxon>
        <taxon>Phaseoleae</taxon>
        <taxon>Flemingia</taxon>
    </lineage>
</organism>
<comment type="caution">
    <text evidence="5">The sequence shown here is derived from an EMBL/GenBank/DDBJ whole genome shotgun (WGS) entry which is preliminary data.</text>
</comment>
<dbReference type="InterPro" id="IPR029063">
    <property type="entry name" value="SAM-dependent_MTases_sf"/>
</dbReference>
<dbReference type="GO" id="GO:0008168">
    <property type="term" value="F:methyltransferase activity"/>
    <property type="evidence" value="ECO:0007669"/>
    <property type="project" value="UniProtKB-KW"/>
</dbReference>
<keyword evidence="2" id="KW-0808">Transferase</keyword>
<dbReference type="SUPFAM" id="SSF53335">
    <property type="entry name" value="S-adenosyl-L-methionine-dependent methyltransferases"/>
    <property type="match status" value="1"/>
</dbReference>
<evidence type="ECO:0000256" key="4">
    <source>
        <dbReference type="ARBA" id="ARBA00022842"/>
    </source>
</evidence>
<dbReference type="EMBL" id="JBGMDY010000004">
    <property type="protein sequence ID" value="KAL2337646.1"/>
    <property type="molecule type" value="Genomic_DNA"/>
</dbReference>